<evidence type="ECO:0000256" key="5">
    <source>
        <dbReference type="ARBA" id="ARBA00022723"/>
    </source>
</evidence>
<keyword evidence="4 10" id="KW-0808">Transferase</keyword>
<sequence length="341" mass="37663">MRIEGGHRISRRLLLAGGAAGVVFWAIPKHAVSLDLPEPIIWRGQAMGALAKIILYHPDRSTAERLLREAAQEAKRLENIFSLYREDSDLAELNRNGALASPSADLVEVLRICHECWQASDGLFDPTVQPLWNCLKKHFSQENPSPDGPSQLLWDEALAKVGFDHVLFDENRVAFSKPSMALTLNGIAQGYVTDRVTALLRREGVEHALVDIGEYRALGSRPDGTAWRIGIADLEAGVEAEEYVDIRGQALATSSFSGFQFEESGRFNHLLNPKTGFSAALYRWLTVVASDAARADAWATAFSLMDERRINATIRSQPGMFVIARKRSGERIVLDTSGNGH</sequence>
<accession>A0A2S7J0X7</accession>
<evidence type="ECO:0000256" key="8">
    <source>
        <dbReference type="ARBA" id="ARBA00031306"/>
    </source>
</evidence>
<organism evidence="13 14">
    <name type="scientific">Brucella oryzae</name>
    <dbReference type="NCBI Taxonomy" id="335286"/>
    <lineage>
        <taxon>Bacteria</taxon>
        <taxon>Pseudomonadati</taxon>
        <taxon>Pseudomonadota</taxon>
        <taxon>Alphaproteobacteria</taxon>
        <taxon>Hyphomicrobiales</taxon>
        <taxon>Brucellaceae</taxon>
        <taxon>Brucella/Ochrobactrum group</taxon>
        <taxon>Brucella</taxon>
    </lineage>
</organism>
<keyword evidence="3 10" id="KW-0285">Flavoprotein</keyword>
<dbReference type="PANTHER" id="PTHR30040">
    <property type="entry name" value="THIAMINE BIOSYNTHESIS LIPOPROTEIN APBE"/>
    <property type="match status" value="1"/>
</dbReference>
<evidence type="ECO:0000256" key="6">
    <source>
        <dbReference type="ARBA" id="ARBA00022827"/>
    </source>
</evidence>
<comment type="catalytic activity">
    <reaction evidence="9 10">
        <text>L-threonyl-[protein] + FAD = FMN-L-threonyl-[protein] + AMP + H(+)</text>
        <dbReference type="Rhea" id="RHEA:36847"/>
        <dbReference type="Rhea" id="RHEA-COMP:11060"/>
        <dbReference type="Rhea" id="RHEA-COMP:11061"/>
        <dbReference type="ChEBI" id="CHEBI:15378"/>
        <dbReference type="ChEBI" id="CHEBI:30013"/>
        <dbReference type="ChEBI" id="CHEBI:57692"/>
        <dbReference type="ChEBI" id="CHEBI:74257"/>
        <dbReference type="ChEBI" id="CHEBI:456215"/>
        <dbReference type="EC" id="2.7.1.180"/>
    </reaction>
</comment>
<evidence type="ECO:0000256" key="12">
    <source>
        <dbReference type="SAM" id="Coils"/>
    </source>
</evidence>
<dbReference type="EC" id="2.7.1.180" evidence="1 10"/>
<dbReference type="GO" id="GO:0016740">
    <property type="term" value="F:transferase activity"/>
    <property type="evidence" value="ECO:0007669"/>
    <property type="project" value="UniProtKB-UniRule"/>
</dbReference>
<dbReference type="GO" id="GO:0046872">
    <property type="term" value="F:metal ion binding"/>
    <property type="evidence" value="ECO:0007669"/>
    <property type="project" value="UniProtKB-UniRule"/>
</dbReference>
<dbReference type="OrthoDB" id="9778595at2"/>
<keyword evidence="5 10" id="KW-0479">Metal-binding</keyword>
<feature type="coiled-coil region" evidence="12">
    <location>
        <begin position="60"/>
        <end position="87"/>
    </location>
</feature>
<reference evidence="13 14" key="1">
    <citation type="submission" date="2018-02" db="EMBL/GenBank/DDBJ databases">
        <title>Draft genome sequence of Ochrobactrum oryzae found in Brazil.</title>
        <authorList>
            <person name="Cerdeira L."/>
            <person name="Andrade F."/>
            <person name="Zacariotto T."/>
            <person name="Barbosa B."/>
            <person name="Santos S."/>
            <person name="Cassetari V."/>
            <person name="Lincopan N."/>
        </authorList>
    </citation>
    <scope>NUCLEOTIDE SEQUENCE [LARGE SCALE GENOMIC DNA]</scope>
    <source>
        <strain evidence="13 14">OA447</strain>
    </source>
</reference>
<evidence type="ECO:0000256" key="4">
    <source>
        <dbReference type="ARBA" id="ARBA00022679"/>
    </source>
</evidence>
<evidence type="ECO:0000256" key="9">
    <source>
        <dbReference type="ARBA" id="ARBA00048540"/>
    </source>
</evidence>
<keyword evidence="12" id="KW-0175">Coiled coil</keyword>
<dbReference type="EMBL" id="PTRC01000014">
    <property type="protein sequence ID" value="PQA73898.1"/>
    <property type="molecule type" value="Genomic_DNA"/>
</dbReference>
<evidence type="ECO:0000313" key="13">
    <source>
        <dbReference type="EMBL" id="PQA73898.1"/>
    </source>
</evidence>
<dbReference type="Proteomes" id="UP000238493">
    <property type="component" value="Unassembled WGS sequence"/>
</dbReference>
<comment type="caution">
    <text evidence="13">The sequence shown here is derived from an EMBL/GenBank/DDBJ whole genome shotgun (WGS) entry which is preliminary data.</text>
</comment>
<dbReference type="RefSeq" id="WP_104755309.1">
    <property type="nucleotide sequence ID" value="NZ_JBHEEO010000015.1"/>
</dbReference>
<keyword evidence="6 10" id="KW-0274">FAD</keyword>
<dbReference type="PANTHER" id="PTHR30040:SF2">
    <property type="entry name" value="FAD:PROTEIN FMN TRANSFERASE"/>
    <property type="match status" value="1"/>
</dbReference>
<feature type="binding site" evidence="11">
    <location>
        <position position="186"/>
    </location>
    <ligand>
        <name>Mg(2+)</name>
        <dbReference type="ChEBI" id="CHEBI:18420"/>
    </ligand>
</feature>
<dbReference type="InterPro" id="IPR003374">
    <property type="entry name" value="ApbE-like_sf"/>
</dbReference>
<dbReference type="AlphaFoldDB" id="A0A2S7J0X7"/>
<evidence type="ECO:0000256" key="1">
    <source>
        <dbReference type="ARBA" id="ARBA00011955"/>
    </source>
</evidence>
<dbReference type="InterPro" id="IPR024932">
    <property type="entry name" value="ApbE"/>
</dbReference>
<dbReference type="Pfam" id="PF02424">
    <property type="entry name" value="ApbE"/>
    <property type="match status" value="1"/>
</dbReference>
<evidence type="ECO:0000256" key="10">
    <source>
        <dbReference type="PIRNR" id="PIRNR006268"/>
    </source>
</evidence>
<evidence type="ECO:0000256" key="3">
    <source>
        <dbReference type="ARBA" id="ARBA00022630"/>
    </source>
</evidence>
<evidence type="ECO:0000256" key="7">
    <source>
        <dbReference type="ARBA" id="ARBA00022842"/>
    </source>
</evidence>
<dbReference type="Gene3D" id="3.10.520.10">
    <property type="entry name" value="ApbE-like domains"/>
    <property type="match status" value="1"/>
</dbReference>
<dbReference type="SUPFAM" id="SSF143631">
    <property type="entry name" value="ApbE-like"/>
    <property type="match status" value="1"/>
</dbReference>
<evidence type="ECO:0000256" key="11">
    <source>
        <dbReference type="PIRSR" id="PIRSR006268-2"/>
    </source>
</evidence>
<proteinExistence type="inferred from homology"/>
<comment type="cofactor">
    <cofactor evidence="11">
        <name>Mg(2+)</name>
        <dbReference type="ChEBI" id="CHEBI:18420"/>
    </cofactor>
    <cofactor evidence="11">
        <name>Mn(2+)</name>
        <dbReference type="ChEBI" id="CHEBI:29035"/>
    </cofactor>
    <text evidence="11">Magnesium. Can also use manganese.</text>
</comment>
<feature type="binding site" evidence="11">
    <location>
        <position position="296"/>
    </location>
    <ligand>
        <name>Mg(2+)</name>
        <dbReference type="ChEBI" id="CHEBI:18420"/>
    </ligand>
</feature>
<keyword evidence="14" id="KW-1185">Reference proteome</keyword>
<name>A0A2S7J0X7_9HYPH</name>
<evidence type="ECO:0000256" key="2">
    <source>
        <dbReference type="ARBA" id="ARBA00016337"/>
    </source>
</evidence>
<keyword evidence="7 10" id="KW-0460">Magnesium</keyword>
<evidence type="ECO:0000313" key="14">
    <source>
        <dbReference type="Proteomes" id="UP000238493"/>
    </source>
</evidence>
<protein>
    <recommendedName>
        <fullName evidence="2 10">FAD:protein FMN transferase</fullName>
        <ecNumber evidence="1 10">2.7.1.180</ecNumber>
    </recommendedName>
    <alternativeName>
        <fullName evidence="8 10">Flavin transferase</fullName>
    </alternativeName>
</protein>
<comment type="similarity">
    <text evidence="10">Belongs to the ApbE family.</text>
</comment>
<feature type="binding site" evidence="11">
    <location>
        <position position="300"/>
    </location>
    <ligand>
        <name>Mg(2+)</name>
        <dbReference type="ChEBI" id="CHEBI:18420"/>
    </ligand>
</feature>
<dbReference type="PIRSF" id="PIRSF006268">
    <property type="entry name" value="ApbE"/>
    <property type="match status" value="1"/>
</dbReference>
<gene>
    <name evidence="13" type="ORF">C3731_08755</name>
</gene>